<dbReference type="SUPFAM" id="SSF81345">
    <property type="entry name" value="ABC transporter involved in vitamin B12 uptake, BtuC"/>
    <property type="match status" value="1"/>
</dbReference>
<feature type="transmembrane region" description="Helical" evidence="12">
    <location>
        <begin position="252"/>
        <end position="272"/>
    </location>
</feature>
<keyword evidence="4" id="KW-0813">Transport</keyword>
<evidence type="ECO:0000256" key="3">
    <source>
        <dbReference type="ARBA" id="ARBA00018524"/>
    </source>
</evidence>
<dbReference type="Pfam" id="PF01032">
    <property type="entry name" value="FecCD"/>
    <property type="match status" value="1"/>
</dbReference>
<dbReference type="GO" id="GO:0005886">
    <property type="term" value="C:plasma membrane"/>
    <property type="evidence" value="ECO:0007669"/>
    <property type="project" value="UniProtKB-SubCell"/>
</dbReference>
<dbReference type="FunFam" id="1.10.3470.10:FF:000001">
    <property type="entry name" value="Vitamin B12 ABC transporter permease BtuC"/>
    <property type="match status" value="1"/>
</dbReference>
<dbReference type="InterPro" id="IPR000522">
    <property type="entry name" value="ABC_transptr_permease_BtuC"/>
</dbReference>
<evidence type="ECO:0000256" key="5">
    <source>
        <dbReference type="ARBA" id="ARBA00022475"/>
    </source>
</evidence>
<feature type="transmembrane region" description="Helical" evidence="12">
    <location>
        <begin position="180"/>
        <end position="207"/>
    </location>
</feature>
<accession>A0A2X2JUZ7</accession>
<comment type="function">
    <text evidence="9">Part of the binding-protein-dependent transport system for heme-iron. Responsible for the translocation of the substrate across the membrane.</text>
</comment>
<dbReference type="EMBL" id="UAUX01000006">
    <property type="protein sequence ID" value="SPZ97718.1"/>
    <property type="molecule type" value="Genomic_DNA"/>
</dbReference>
<feature type="transmembrane region" description="Helical" evidence="12">
    <location>
        <begin position="219"/>
        <end position="240"/>
    </location>
</feature>
<evidence type="ECO:0000256" key="7">
    <source>
        <dbReference type="ARBA" id="ARBA00022989"/>
    </source>
</evidence>
<evidence type="ECO:0000256" key="8">
    <source>
        <dbReference type="ARBA" id="ARBA00023136"/>
    </source>
</evidence>
<evidence type="ECO:0000256" key="9">
    <source>
        <dbReference type="ARBA" id="ARBA00025320"/>
    </source>
</evidence>
<evidence type="ECO:0000256" key="1">
    <source>
        <dbReference type="ARBA" id="ARBA00004651"/>
    </source>
</evidence>
<evidence type="ECO:0000256" key="6">
    <source>
        <dbReference type="ARBA" id="ARBA00022692"/>
    </source>
</evidence>
<keyword evidence="6 12" id="KW-0812">Transmembrane</keyword>
<feature type="transmembrane region" description="Helical" evidence="12">
    <location>
        <begin position="37"/>
        <end position="55"/>
    </location>
</feature>
<evidence type="ECO:0000313" key="14">
    <source>
        <dbReference type="Proteomes" id="UP000249913"/>
    </source>
</evidence>
<reference evidence="13 14" key="1">
    <citation type="submission" date="2018-06" db="EMBL/GenBank/DDBJ databases">
        <authorList>
            <consortium name="Pathogen Informatics"/>
            <person name="Doyle S."/>
        </authorList>
    </citation>
    <scope>NUCLEOTIDE SEQUENCE [LARGE SCALE GENOMIC DNA]</scope>
    <source>
        <strain evidence="13 14">NCTC7878</strain>
    </source>
</reference>
<dbReference type="AlphaFoldDB" id="A0A2X2JUZ7"/>
<sequence length="275" mass="29639">MYVCQRMIAGLFIGGALAVSGLLMQAMTRNPLASPKIFGVSSGASFVIVLVTIIIPSLEYYSLYLGVIGAFIGGLTVYTLSGATKGMTPIKLALAGMAIHLFFSSMTEGIIILNENSNEQVMFWLVGSLSSMKWDEILTILPWLIGALIATVFIGRQLTIMELGDDIAKGLGQNINKVRIIIGLLVIILTGMSVSIAGPIGFVGLIVPHIVKRYVSKNYLVMIPLTFIIGADLLLLSDVLSRLITYPYESPVGIVTSFVGALYFLFITIKGVKRI</sequence>
<dbReference type="PANTHER" id="PTHR30472">
    <property type="entry name" value="FERRIC ENTEROBACTIN TRANSPORT SYSTEM PERMEASE PROTEIN"/>
    <property type="match status" value="1"/>
</dbReference>
<dbReference type="Proteomes" id="UP000249913">
    <property type="component" value="Unassembled WGS sequence"/>
</dbReference>
<comment type="subcellular location">
    <subcellularLocation>
        <location evidence="1">Cell membrane</location>
        <topology evidence="1">Multi-pass membrane protein</topology>
    </subcellularLocation>
</comment>
<evidence type="ECO:0000313" key="13">
    <source>
        <dbReference type="EMBL" id="SPZ97718.1"/>
    </source>
</evidence>
<evidence type="ECO:0000256" key="10">
    <source>
        <dbReference type="ARBA" id="ARBA00031149"/>
    </source>
</evidence>
<feature type="transmembrane region" description="Helical" evidence="12">
    <location>
        <begin position="61"/>
        <end position="80"/>
    </location>
</feature>
<feature type="transmembrane region" description="Helical" evidence="12">
    <location>
        <begin position="140"/>
        <end position="159"/>
    </location>
</feature>
<dbReference type="InterPro" id="IPR037294">
    <property type="entry name" value="ABC_BtuC-like"/>
</dbReference>
<keyword evidence="5" id="KW-1003">Cell membrane</keyword>
<evidence type="ECO:0000256" key="2">
    <source>
        <dbReference type="ARBA" id="ARBA00007935"/>
    </source>
</evidence>
<dbReference type="Gene3D" id="1.10.3470.10">
    <property type="entry name" value="ABC transporter involved in vitamin B12 uptake, BtuC"/>
    <property type="match status" value="1"/>
</dbReference>
<feature type="transmembrane region" description="Helical" evidence="12">
    <location>
        <begin position="6"/>
        <end position="25"/>
    </location>
</feature>
<evidence type="ECO:0000256" key="11">
    <source>
        <dbReference type="ARBA" id="ARBA00031465"/>
    </source>
</evidence>
<keyword evidence="8 12" id="KW-0472">Membrane</keyword>
<name>A0A2X2JUZ7_STAAU</name>
<protein>
    <recommendedName>
        <fullName evidence="3">Probable heme-iron transport system permease protein IsdF</fullName>
    </recommendedName>
    <alternativeName>
        <fullName evidence="11">Iron-regulated surface determinant protein F</fullName>
    </alternativeName>
    <alternativeName>
        <fullName evidence="10">Staphylococcal iron-regulated protein G</fullName>
    </alternativeName>
</protein>
<comment type="similarity">
    <text evidence="2">Belongs to the binding-protein-dependent transport system permease family. FecCD subfamily.</text>
</comment>
<dbReference type="PANTHER" id="PTHR30472:SF1">
    <property type="entry name" value="FE(3+) DICITRATE TRANSPORT SYSTEM PERMEASE PROTEIN FECC-RELATED"/>
    <property type="match status" value="1"/>
</dbReference>
<dbReference type="CDD" id="cd06550">
    <property type="entry name" value="TM_ABC_iron-siderophores_like"/>
    <property type="match status" value="1"/>
</dbReference>
<evidence type="ECO:0000256" key="12">
    <source>
        <dbReference type="SAM" id="Phobius"/>
    </source>
</evidence>
<evidence type="ECO:0000256" key="4">
    <source>
        <dbReference type="ARBA" id="ARBA00022448"/>
    </source>
</evidence>
<gene>
    <name evidence="13" type="primary">htsB_2</name>
    <name evidence="13" type="ORF">NCTC7878_01103</name>
</gene>
<dbReference type="GO" id="GO:0022857">
    <property type="term" value="F:transmembrane transporter activity"/>
    <property type="evidence" value="ECO:0007669"/>
    <property type="project" value="InterPro"/>
</dbReference>
<proteinExistence type="inferred from homology"/>
<feature type="transmembrane region" description="Helical" evidence="12">
    <location>
        <begin position="92"/>
        <end position="113"/>
    </location>
</feature>
<keyword evidence="7 12" id="KW-1133">Transmembrane helix</keyword>
<organism evidence="13 14">
    <name type="scientific">Staphylococcus aureus</name>
    <dbReference type="NCBI Taxonomy" id="1280"/>
    <lineage>
        <taxon>Bacteria</taxon>
        <taxon>Bacillati</taxon>
        <taxon>Bacillota</taxon>
        <taxon>Bacilli</taxon>
        <taxon>Bacillales</taxon>
        <taxon>Staphylococcaceae</taxon>
        <taxon>Staphylococcus</taxon>
    </lineage>
</organism>
<dbReference type="GO" id="GO:0033214">
    <property type="term" value="P:siderophore-iron import into cell"/>
    <property type="evidence" value="ECO:0007669"/>
    <property type="project" value="TreeGrafter"/>
</dbReference>